<gene>
    <name evidence="3" type="ORF">ABID43_004317</name>
</gene>
<evidence type="ECO:0000256" key="1">
    <source>
        <dbReference type="SAM" id="MobiDB-lite"/>
    </source>
</evidence>
<dbReference type="RefSeq" id="WP_354466064.1">
    <property type="nucleotide sequence ID" value="NZ_JBEPMM010000018.1"/>
</dbReference>
<dbReference type="EMBL" id="JBEPMM010000018">
    <property type="protein sequence ID" value="MET3694754.1"/>
    <property type="molecule type" value="Genomic_DNA"/>
</dbReference>
<evidence type="ECO:0000259" key="2">
    <source>
        <dbReference type="Pfam" id="PF09299"/>
    </source>
</evidence>
<comment type="caution">
    <text evidence="3">The sequence shown here is derived from an EMBL/GenBank/DDBJ whole genome shotgun (WGS) entry which is preliminary data.</text>
</comment>
<dbReference type="Pfam" id="PF09299">
    <property type="entry name" value="Mu-transpos_C"/>
    <property type="match status" value="1"/>
</dbReference>
<accession>A0ABV2LAU8</accession>
<proteinExistence type="predicted"/>
<feature type="compositionally biased region" description="Polar residues" evidence="1">
    <location>
        <begin position="272"/>
        <end position="282"/>
    </location>
</feature>
<keyword evidence="4" id="KW-1185">Reference proteome</keyword>
<name>A0ABV2LAU8_9HYPH</name>
<sequence>MLTSDTKESFYHTLSTQSVARLPGKTFHNVVALGEYDKEGRTCIETPELAALLTRWIVDTYHGTPHDGLAGETPHDAWNRLARMYGLQPAPDRNKVRSIFGIPLSRKLGNGGIRVLGLRYWCEPLKDHFLGHGFVDMEVKLDPEDMAEISVRIGNAWHVASCTREGFEDVTMEAWIRTSRDLASKHAAGAVITEGVVHAAIRAANLLTKQAMARAGISALPPTAEDVVIAEREVMLGWTMPDKAAPGDVGKRPDPLDGGIPVTGPDDLPSLGTGSSKFTVER</sequence>
<feature type="region of interest" description="Disordered" evidence="1">
    <location>
        <begin position="240"/>
        <end position="282"/>
    </location>
</feature>
<evidence type="ECO:0000313" key="3">
    <source>
        <dbReference type="EMBL" id="MET3694754.1"/>
    </source>
</evidence>
<dbReference type="InterPro" id="IPR015378">
    <property type="entry name" value="Transposase-like_Mu_C"/>
</dbReference>
<organism evidence="3 4">
    <name type="scientific">Methylobacterium goesingense</name>
    <dbReference type="NCBI Taxonomy" id="243690"/>
    <lineage>
        <taxon>Bacteria</taxon>
        <taxon>Pseudomonadati</taxon>
        <taxon>Pseudomonadota</taxon>
        <taxon>Alphaproteobacteria</taxon>
        <taxon>Hyphomicrobiales</taxon>
        <taxon>Methylobacteriaceae</taxon>
        <taxon>Methylobacterium</taxon>
    </lineage>
</organism>
<dbReference type="Proteomes" id="UP001549145">
    <property type="component" value="Unassembled WGS sequence"/>
</dbReference>
<reference evidence="3 4" key="1">
    <citation type="submission" date="2024-06" db="EMBL/GenBank/DDBJ databases">
        <title>Genomic Encyclopedia of Type Strains, Phase IV (KMG-IV): sequencing the most valuable type-strain genomes for metagenomic binning, comparative biology and taxonomic classification.</title>
        <authorList>
            <person name="Goeker M."/>
        </authorList>
    </citation>
    <scope>NUCLEOTIDE SEQUENCE [LARGE SCALE GENOMIC DNA]</scope>
    <source>
        <strain evidence="3 4">DSM 21331</strain>
    </source>
</reference>
<feature type="domain" description="Transposase-like Mu C-terminal" evidence="2">
    <location>
        <begin position="106"/>
        <end position="152"/>
    </location>
</feature>
<protein>
    <recommendedName>
        <fullName evidence="2">Transposase-like Mu C-terminal domain-containing protein</fullName>
    </recommendedName>
</protein>
<evidence type="ECO:0000313" key="4">
    <source>
        <dbReference type="Proteomes" id="UP001549145"/>
    </source>
</evidence>